<dbReference type="GO" id="GO:0006729">
    <property type="term" value="P:tetrahydrobiopterin biosynthetic process"/>
    <property type="evidence" value="ECO:0007669"/>
    <property type="project" value="InterPro"/>
</dbReference>
<comment type="catalytic activity">
    <reaction evidence="1">
        <text>(4aS,6R)-4a-hydroxy-L-erythro-5,6,7,8-tetrahydrobiopterin = (6R)-L-erythro-6,7-dihydrobiopterin + H2O</text>
        <dbReference type="Rhea" id="RHEA:11920"/>
        <dbReference type="ChEBI" id="CHEBI:15377"/>
        <dbReference type="ChEBI" id="CHEBI:15642"/>
        <dbReference type="ChEBI" id="CHEBI:43120"/>
        <dbReference type="EC" id="4.2.1.96"/>
    </reaction>
</comment>
<evidence type="ECO:0000313" key="5">
    <source>
        <dbReference type="EMBL" id="GHA09293.1"/>
    </source>
</evidence>
<keyword evidence="4" id="KW-0456">Lyase</keyword>
<dbReference type="InterPro" id="IPR036428">
    <property type="entry name" value="PCD_sf"/>
</dbReference>
<proteinExistence type="inferred from homology"/>
<evidence type="ECO:0000256" key="2">
    <source>
        <dbReference type="ARBA" id="ARBA00006472"/>
    </source>
</evidence>
<dbReference type="EMBL" id="BMXA01000002">
    <property type="protein sequence ID" value="GHA09293.1"/>
    <property type="molecule type" value="Genomic_DNA"/>
</dbReference>
<dbReference type="Proteomes" id="UP000614811">
    <property type="component" value="Unassembled WGS sequence"/>
</dbReference>
<organism evidence="5 6">
    <name type="scientific">Arenicella chitinivorans</name>
    <dbReference type="NCBI Taxonomy" id="1329800"/>
    <lineage>
        <taxon>Bacteria</taxon>
        <taxon>Pseudomonadati</taxon>
        <taxon>Pseudomonadota</taxon>
        <taxon>Gammaproteobacteria</taxon>
        <taxon>Arenicellales</taxon>
        <taxon>Arenicellaceae</taxon>
        <taxon>Arenicella</taxon>
    </lineage>
</organism>
<dbReference type="EC" id="4.2.1.96" evidence="3"/>
<dbReference type="Pfam" id="PF01329">
    <property type="entry name" value="Pterin_4a"/>
    <property type="match status" value="1"/>
</dbReference>
<dbReference type="PANTHER" id="PTHR12599:SF0">
    <property type="entry name" value="PTERIN-4-ALPHA-CARBINOLAMINE DEHYDRATASE"/>
    <property type="match status" value="1"/>
</dbReference>
<accession>A0A918RS97</accession>
<dbReference type="SUPFAM" id="SSF55248">
    <property type="entry name" value="PCD-like"/>
    <property type="match status" value="1"/>
</dbReference>
<comment type="caution">
    <text evidence="5">The sequence shown here is derived from an EMBL/GenBank/DDBJ whole genome shotgun (WGS) entry which is preliminary data.</text>
</comment>
<dbReference type="GO" id="GO:0008124">
    <property type="term" value="F:4-alpha-hydroxytetrahydrobiopterin dehydratase activity"/>
    <property type="evidence" value="ECO:0007669"/>
    <property type="project" value="UniProtKB-EC"/>
</dbReference>
<keyword evidence="6" id="KW-1185">Reference proteome</keyword>
<evidence type="ECO:0000313" key="6">
    <source>
        <dbReference type="Proteomes" id="UP000614811"/>
    </source>
</evidence>
<name>A0A918RS97_9GAMM</name>
<protein>
    <recommendedName>
        <fullName evidence="3">4a-hydroxytetrahydrobiopterin dehydratase</fullName>
        <ecNumber evidence="3">4.2.1.96</ecNumber>
    </recommendedName>
</protein>
<sequence>MNDAINKLLNLNCRDYSDQPPPLNLSQIEEYRRQTPEWQYCATENELSQTFRFANYADTIKFVNIVADVAEHEDHHPEMEVSFKRCKVTFYTHTVRGVTLKDFICAAKIDHKTEHVTA</sequence>
<evidence type="ECO:0000256" key="3">
    <source>
        <dbReference type="ARBA" id="ARBA00013252"/>
    </source>
</evidence>
<dbReference type="Gene3D" id="3.30.1360.20">
    <property type="entry name" value="Transcriptional coactivator/pterin dehydratase"/>
    <property type="match status" value="1"/>
</dbReference>
<evidence type="ECO:0000256" key="4">
    <source>
        <dbReference type="ARBA" id="ARBA00023239"/>
    </source>
</evidence>
<comment type="similarity">
    <text evidence="2">Belongs to the pterin-4-alpha-carbinolamine dehydratase family.</text>
</comment>
<evidence type="ECO:0000256" key="1">
    <source>
        <dbReference type="ARBA" id="ARBA00001554"/>
    </source>
</evidence>
<dbReference type="AlphaFoldDB" id="A0A918RS97"/>
<dbReference type="PANTHER" id="PTHR12599">
    <property type="entry name" value="PTERIN-4-ALPHA-CARBINOLAMINE DEHYDRATASE"/>
    <property type="match status" value="1"/>
</dbReference>
<gene>
    <name evidence="5" type="ORF">GCM10008090_19090</name>
</gene>
<dbReference type="InterPro" id="IPR001533">
    <property type="entry name" value="Pterin_deHydtase"/>
</dbReference>
<reference evidence="5" key="1">
    <citation type="journal article" date="2014" name="Int. J. Syst. Evol. Microbiol.">
        <title>Complete genome sequence of Corynebacterium casei LMG S-19264T (=DSM 44701T), isolated from a smear-ripened cheese.</title>
        <authorList>
            <consortium name="US DOE Joint Genome Institute (JGI-PGF)"/>
            <person name="Walter F."/>
            <person name="Albersmeier A."/>
            <person name="Kalinowski J."/>
            <person name="Ruckert C."/>
        </authorList>
    </citation>
    <scope>NUCLEOTIDE SEQUENCE</scope>
    <source>
        <strain evidence="5">KCTC 12711</strain>
    </source>
</reference>
<reference evidence="5" key="2">
    <citation type="submission" date="2020-09" db="EMBL/GenBank/DDBJ databases">
        <authorList>
            <person name="Sun Q."/>
            <person name="Kim S."/>
        </authorList>
    </citation>
    <scope>NUCLEOTIDE SEQUENCE</scope>
    <source>
        <strain evidence="5">KCTC 12711</strain>
    </source>
</reference>
<dbReference type="RefSeq" id="WP_189400186.1">
    <property type="nucleotide sequence ID" value="NZ_BMXA01000002.1"/>
</dbReference>